<dbReference type="GO" id="GO:0006396">
    <property type="term" value="P:RNA processing"/>
    <property type="evidence" value="ECO:0007669"/>
    <property type="project" value="TreeGrafter"/>
</dbReference>
<dbReference type="PANTHER" id="PTHR21686">
    <property type="entry name" value="DEOXYNUCLEOTIDYLTRANSFERASE TERMINAL-INTERACTING PROTEIN 2"/>
    <property type="match status" value="1"/>
</dbReference>
<evidence type="ECO:0000256" key="2">
    <source>
        <dbReference type="ARBA" id="ARBA00023242"/>
    </source>
</evidence>
<evidence type="ECO:0000313" key="4">
    <source>
        <dbReference type="EMBL" id="CAL5136045.1"/>
    </source>
</evidence>
<protein>
    <recommendedName>
        <fullName evidence="3">Fcf2 pre-rRNA processing C-terminal domain-containing protein</fullName>
    </recommendedName>
</protein>
<dbReference type="InterPro" id="IPR039883">
    <property type="entry name" value="Fcf2/DNTTIP2"/>
</dbReference>
<dbReference type="AlphaFoldDB" id="A0AAV2TH98"/>
<proteinExistence type="predicted"/>
<sequence length="239" mass="27635">MTEKPFIGLAPSHKWKPTFQLSDCSSEYLKTCAVNYNLLGNPFSSVSEEISPEEENKLWQSLGVVHAVHDTDDNADPTQTNNLFYSTSVPGLNSKRELKRQRRAERESKLEKWFNMSKPHVTDEDRDDLELIRLRRAVTSATHVRRADTKGKFFQHGVIVDDPGSFYDRIPRKHRGKNLVDELLGNANIMKEQRKRYAKVERAKQEKRAAVLRQKKQRIARMKKDGKKRCATVVVNEQS</sequence>
<organism evidence="4 5">
    <name type="scientific">Calicophoron daubneyi</name>
    <name type="common">Rumen fluke</name>
    <name type="synonym">Paramphistomum daubneyi</name>
    <dbReference type="NCBI Taxonomy" id="300641"/>
    <lineage>
        <taxon>Eukaryota</taxon>
        <taxon>Metazoa</taxon>
        <taxon>Spiralia</taxon>
        <taxon>Lophotrochozoa</taxon>
        <taxon>Platyhelminthes</taxon>
        <taxon>Trematoda</taxon>
        <taxon>Digenea</taxon>
        <taxon>Plagiorchiida</taxon>
        <taxon>Pronocephalata</taxon>
        <taxon>Paramphistomoidea</taxon>
        <taxon>Paramphistomidae</taxon>
        <taxon>Calicophoron</taxon>
    </lineage>
</organism>
<dbReference type="InterPro" id="IPR014810">
    <property type="entry name" value="Fcf2_C"/>
</dbReference>
<evidence type="ECO:0000256" key="1">
    <source>
        <dbReference type="ARBA" id="ARBA00004604"/>
    </source>
</evidence>
<evidence type="ECO:0000259" key="3">
    <source>
        <dbReference type="Pfam" id="PF08698"/>
    </source>
</evidence>
<name>A0AAV2TH98_CALDB</name>
<reference evidence="4" key="1">
    <citation type="submission" date="2024-06" db="EMBL/GenBank/DDBJ databases">
        <authorList>
            <person name="Liu X."/>
            <person name="Lenzi L."/>
            <person name="Haldenby T S."/>
            <person name="Uol C."/>
        </authorList>
    </citation>
    <scope>NUCLEOTIDE SEQUENCE</scope>
</reference>
<dbReference type="GO" id="GO:0003723">
    <property type="term" value="F:RNA binding"/>
    <property type="evidence" value="ECO:0007669"/>
    <property type="project" value="TreeGrafter"/>
</dbReference>
<dbReference type="PANTHER" id="PTHR21686:SF12">
    <property type="entry name" value="DEOXYNUCLEOTIDYLTRANSFERASE TERMINAL-INTERACTING PROTEIN 2"/>
    <property type="match status" value="1"/>
</dbReference>
<feature type="domain" description="Fcf2 pre-rRNA processing C-terminal" evidence="3">
    <location>
        <begin position="106"/>
        <end position="195"/>
    </location>
</feature>
<dbReference type="EMBL" id="CAXLJL010000279">
    <property type="protein sequence ID" value="CAL5136045.1"/>
    <property type="molecule type" value="Genomic_DNA"/>
</dbReference>
<comment type="caution">
    <text evidence="4">The sequence shown here is derived from an EMBL/GenBank/DDBJ whole genome shotgun (WGS) entry which is preliminary data.</text>
</comment>
<dbReference type="GO" id="GO:0005730">
    <property type="term" value="C:nucleolus"/>
    <property type="evidence" value="ECO:0007669"/>
    <property type="project" value="UniProtKB-SubCell"/>
</dbReference>
<dbReference type="Proteomes" id="UP001497525">
    <property type="component" value="Unassembled WGS sequence"/>
</dbReference>
<evidence type="ECO:0000313" key="5">
    <source>
        <dbReference type="Proteomes" id="UP001497525"/>
    </source>
</evidence>
<dbReference type="Pfam" id="PF08698">
    <property type="entry name" value="Fcf2"/>
    <property type="match status" value="1"/>
</dbReference>
<gene>
    <name evidence="4" type="ORF">CDAUBV1_LOCUS10136</name>
</gene>
<keyword evidence="2" id="KW-0539">Nucleus</keyword>
<comment type="subcellular location">
    <subcellularLocation>
        <location evidence="1">Nucleus</location>
        <location evidence="1">Nucleolus</location>
    </subcellularLocation>
</comment>
<accession>A0AAV2TH98</accession>